<dbReference type="EMBL" id="VTWS01000011">
    <property type="protein sequence ID" value="KAA9346360.1"/>
    <property type="molecule type" value="Genomic_DNA"/>
</dbReference>
<accession>A0A5N1J6N5</accession>
<sequence>MIASYSCPPIAVNGLVPSTDGLPGHGFLKKVRRLAGFCLFLLPYAAQAQTQPPSQPLGTWLIGTVQLPARERGWGGFVEGQVRSNALFDQVNYYEVKGGISYDLGPAFSAMVATGRYHTYNFRDLADGPQVLETRLWEQITMSQNVERLKFEHRYRVEQRWFGESTPENQAIQGRFRNRVRYRMNLMIPLNAMTIQPRTVFVSIYDELFLNFKAPHLERNRVYAGLGYQIDRNWIIQAGWVNQYDQAPVSIGDKNNVVLSVMYRLHRKNGERERLPTQVD</sequence>
<proteinExistence type="predicted"/>
<protein>
    <submittedName>
        <fullName evidence="1">DUF2490 domain-containing protein</fullName>
    </submittedName>
</protein>
<dbReference type="InterPro" id="IPR019619">
    <property type="entry name" value="DUF2490"/>
</dbReference>
<comment type="caution">
    <text evidence="1">The sequence shown here is derived from an EMBL/GenBank/DDBJ whole genome shotgun (WGS) entry which is preliminary data.</text>
</comment>
<dbReference type="Pfam" id="PF10677">
    <property type="entry name" value="DUF2490"/>
    <property type="match status" value="1"/>
</dbReference>
<dbReference type="Proteomes" id="UP000326344">
    <property type="component" value="Unassembled WGS sequence"/>
</dbReference>
<reference evidence="1 2" key="1">
    <citation type="submission" date="2019-09" db="EMBL/GenBank/DDBJ databases">
        <title>Genome Sequence of Larkinella sp MA1.</title>
        <authorList>
            <person name="Srinivasan S."/>
        </authorList>
    </citation>
    <scope>NUCLEOTIDE SEQUENCE [LARGE SCALE GENOMIC DNA]</scope>
    <source>
        <strain evidence="1 2">MA1</strain>
    </source>
</reference>
<name>A0A5N1J6N5_9BACT</name>
<dbReference type="RefSeq" id="WP_150881352.1">
    <property type="nucleotide sequence ID" value="NZ_VTWS01000011.1"/>
</dbReference>
<gene>
    <name evidence="1" type="ORF">F0P93_29280</name>
</gene>
<evidence type="ECO:0000313" key="1">
    <source>
        <dbReference type="EMBL" id="KAA9346360.1"/>
    </source>
</evidence>
<organism evidence="1 2">
    <name type="scientific">Larkinella humicola</name>
    <dbReference type="NCBI Taxonomy" id="2607654"/>
    <lineage>
        <taxon>Bacteria</taxon>
        <taxon>Pseudomonadati</taxon>
        <taxon>Bacteroidota</taxon>
        <taxon>Cytophagia</taxon>
        <taxon>Cytophagales</taxon>
        <taxon>Spirosomataceae</taxon>
        <taxon>Larkinella</taxon>
    </lineage>
</organism>
<keyword evidence="2" id="KW-1185">Reference proteome</keyword>
<evidence type="ECO:0000313" key="2">
    <source>
        <dbReference type="Proteomes" id="UP000326344"/>
    </source>
</evidence>
<dbReference type="AlphaFoldDB" id="A0A5N1J6N5"/>